<evidence type="ECO:0000313" key="10">
    <source>
        <dbReference type="EMBL" id="KXU34651.1"/>
    </source>
</evidence>
<organism evidence="10 11">
    <name type="scientific">Cephaloticoccus primus</name>
    <dbReference type="NCBI Taxonomy" id="1548207"/>
    <lineage>
        <taxon>Bacteria</taxon>
        <taxon>Pseudomonadati</taxon>
        <taxon>Verrucomicrobiota</taxon>
        <taxon>Opitutia</taxon>
        <taxon>Opitutales</taxon>
        <taxon>Opitutaceae</taxon>
        <taxon>Cephaloticoccus</taxon>
    </lineage>
</organism>
<keyword evidence="11" id="KW-1185">Reference proteome</keyword>
<feature type="signal peptide" evidence="8">
    <location>
        <begin position="1"/>
        <end position="22"/>
    </location>
</feature>
<dbReference type="GO" id="GO:0015344">
    <property type="term" value="F:siderophore uptake transmembrane transporter activity"/>
    <property type="evidence" value="ECO:0007669"/>
    <property type="project" value="TreeGrafter"/>
</dbReference>
<dbReference type="SUPFAM" id="SSF56935">
    <property type="entry name" value="Porins"/>
    <property type="match status" value="1"/>
</dbReference>
<comment type="similarity">
    <text evidence="7">Belongs to the TonB-dependent receptor family.</text>
</comment>
<dbReference type="AlphaFoldDB" id="A0A139SJE5"/>
<dbReference type="EMBL" id="LSZQ01000059">
    <property type="protein sequence ID" value="KXU34651.1"/>
    <property type="molecule type" value="Genomic_DNA"/>
</dbReference>
<evidence type="ECO:0000256" key="1">
    <source>
        <dbReference type="ARBA" id="ARBA00004571"/>
    </source>
</evidence>
<keyword evidence="4 7" id="KW-0812">Transmembrane</keyword>
<protein>
    <recommendedName>
        <fullName evidence="9">TonB-dependent receptor plug domain-containing protein</fullName>
    </recommendedName>
</protein>
<dbReference type="PANTHER" id="PTHR32552">
    <property type="entry name" value="FERRICHROME IRON RECEPTOR-RELATED"/>
    <property type="match status" value="1"/>
</dbReference>
<dbReference type="InterPro" id="IPR012910">
    <property type="entry name" value="Plug_dom"/>
</dbReference>
<evidence type="ECO:0000256" key="8">
    <source>
        <dbReference type="SAM" id="SignalP"/>
    </source>
</evidence>
<dbReference type="Proteomes" id="UP000070058">
    <property type="component" value="Unassembled WGS sequence"/>
</dbReference>
<dbReference type="InterPro" id="IPR039426">
    <property type="entry name" value="TonB-dep_rcpt-like"/>
</dbReference>
<feature type="domain" description="TonB-dependent receptor plug" evidence="9">
    <location>
        <begin position="70"/>
        <end position="169"/>
    </location>
</feature>
<keyword evidence="2 7" id="KW-0813">Transport</keyword>
<keyword evidence="8" id="KW-0732">Signal</keyword>
<keyword evidence="6 7" id="KW-0998">Cell outer membrane</keyword>
<evidence type="ECO:0000259" key="9">
    <source>
        <dbReference type="Pfam" id="PF07715"/>
    </source>
</evidence>
<gene>
    <name evidence="10" type="ORF">AXK11_07935</name>
</gene>
<evidence type="ECO:0000256" key="6">
    <source>
        <dbReference type="ARBA" id="ARBA00023237"/>
    </source>
</evidence>
<keyword evidence="3 7" id="KW-1134">Transmembrane beta strand</keyword>
<comment type="subcellular location">
    <subcellularLocation>
        <location evidence="1 7">Cell outer membrane</location>
        <topology evidence="1 7">Multi-pass membrane protein</topology>
    </subcellularLocation>
</comment>
<dbReference type="InterPro" id="IPR036942">
    <property type="entry name" value="Beta-barrel_TonB_sf"/>
</dbReference>
<dbReference type="PANTHER" id="PTHR32552:SF82">
    <property type="entry name" value="FCUA PROTEIN"/>
    <property type="match status" value="1"/>
</dbReference>
<evidence type="ECO:0000256" key="3">
    <source>
        <dbReference type="ARBA" id="ARBA00022452"/>
    </source>
</evidence>
<evidence type="ECO:0000256" key="4">
    <source>
        <dbReference type="ARBA" id="ARBA00022692"/>
    </source>
</evidence>
<dbReference type="STRING" id="1548207.AXK11_07935"/>
<feature type="chain" id="PRO_5007489423" description="TonB-dependent receptor plug domain-containing protein" evidence="8">
    <location>
        <begin position="23"/>
        <end position="798"/>
    </location>
</feature>
<dbReference type="GO" id="GO:0009279">
    <property type="term" value="C:cell outer membrane"/>
    <property type="evidence" value="ECO:0007669"/>
    <property type="project" value="UniProtKB-SubCell"/>
</dbReference>
<proteinExistence type="inferred from homology"/>
<dbReference type="RefSeq" id="WP_082781040.1">
    <property type="nucleotide sequence ID" value="NZ_LSZQ01000059.1"/>
</dbReference>
<keyword evidence="5 7" id="KW-0472">Membrane</keyword>
<accession>A0A139SJE5</accession>
<dbReference type="InterPro" id="IPR037066">
    <property type="entry name" value="Plug_dom_sf"/>
</dbReference>
<dbReference type="Gene3D" id="2.40.170.20">
    <property type="entry name" value="TonB-dependent receptor, beta-barrel domain"/>
    <property type="match status" value="2"/>
</dbReference>
<evidence type="ECO:0000256" key="5">
    <source>
        <dbReference type="ARBA" id="ARBA00023136"/>
    </source>
</evidence>
<dbReference type="PROSITE" id="PS52016">
    <property type="entry name" value="TONB_DEPENDENT_REC_3"/>
    <property type="match status" value="1"/>
</dbReference>
<dbReference type="Pfam" id="PF07715">
    <property type="entry name" value="Plug"/>
    <property type="match status" value="1"/>
</dbReference>
<sequence>MKRQAWLVPALLALGLPLAGHAQSVNPRDSLLDQSATEEFVELPVFGVSSDRVDGYRAVDSSTARIRRELIDTPTTINVITSEFMDDIGAASITDAIMYVSGVGPAPMSGLAGLRDDVMIRGFQAHMRTIDGFVGFGSFQASIDPAVIERAEVLKGPNEFLVPQGEPGGGYNVVTKSPLFDPFNEVKVEVADNYFGNRAVFDMTDRVPGTENFAWRIIGSWRDSPSYVPGRLINKTLNPMLTWRPSSSTQLKVKVNLFNWRQTGRQAGNHNTLRIRDDVPHGTVISVDDIDPRTKPDSANGHADWKYKDVKPRRVTTEFTTKLWEQVSLRVAGLYEYRPYYYFQGGTRLDVDWGGTRINPLTGEYSPTETWTRLDPLQPYDPVTNPLITAPYNPVLNSVALYEEENYNYAEEVHYQADLYGGFDFGNFRGAPLGTFSAAVGASYGSGHSENKWVHQVPKQEDITGSPYFDFDNRWSFVPPRPQKSSDEKRVDVHTANPKTRRSQFYINTQTDFFQKRFQINLGLTHRQQRSEGDINYTTENFTRNYSTVKKTTPTVAALYKVTPQTSVYAAHTKNSDPGRHWNGSEDVDHWSDGRMYEVGAKQEFFNRRLFVTGSYFDIAKTNIVSGHPDNWQFPEGSQDRFADILSDRSTKGFEFDVTGAITPNLSAVASYTKMKVRDERGQPMWNAAEVMYNAMVKYSFRNGPATGLNLNFGFNHVGKVAPEGSRMTDLGVLITPEFYVPARTIFNAGASYKYRSVSFQLNVENVFDRRIVWAAQGRESVGIHPKRNIRLTTSYSF</sequence>
<dbReference type="OrthoDB" id="174857at2"/>
<name>A0A139SJE5_9BACT</name>
<dbReference type="Gene3D" id="2.170.130.10">
    <property type="entry name" value="TonB-dependent receptor, plug domain"/>
    <property type="match status" value="1"/>
</dbReference>
<evidence type="ECO:0000256" key="7">
    <source>
        <dbReference type="PROSITE-ProRule" id="PRU01360"/>
    </source>
</evidence>
<evidence type="ECO:0000313" key="11">
    <source>
        <dbReference type="Proteomes" id="UP000070058"/>
    </source>
</evidence>
<reference evidence="11" key="1">
    <citation type="submission" date="2016-02" db="EMBL/GenBank/DDBJ databases">
        <authorList>
            <person name="Sanders J.G."/>
            <person name="Lin J.Y."/>
            <person name="Wertz J.T."/>
            <person name="Russell J.A."/>
            <person name="Moreau C.S."/>
            <person name="Powell S."/>
        </authorList>
    </citation>
    <scope>NUCLEOTIDE SEQUENCE [LARGE SCALE GENOMIC DNA]</scope>
    <source>
        <strain evidence="11">CAG34</strain>
    </source>
</reference>
<evidence type="ECO:0000256" key="2">
    <source>
        <dbReference type="ARBA" id="ARBA00022448"/>
    </source>
</evidence>
<comment type="caution">
    <text evidence="10">The sequence shown here is derived from an EMBL/GenBank/DDBJ whole genome shotgun (WGS) entry which is preliminary data.</text>
</comment>